<feature type="compositionally biased region" description="Low complexity" evidence="1">
    <location>
        <begin position="54"/>
        <end position="68"/>
    </location>
</feature>
<dbReference type="Proteomes" id="UP000314294">
    <property type="component" value="Unassembled WGS sequence"/>
</dbReference>
<evidence type="ECO:0000313" key="3">
    <source>
        <dbReference type="Proteomes" id="UP000314294"/>
    </source>
</evidence>
<evidence type="ECO:0000313" key="2">
    <source>
        <dbReference type="EMBL" id="TNN29032.1"/>
    </source>
</evidence>
<sequence length="112" mass="12436">MAPPPTQRPFNLLQMPSRRGLGNTPTTAGPGPHRALLPTRVQDPIEPCSPTRVQDQQDQLNQQSQSSGSLCRRLMNWCPETLTESSSVLTLASLRERQRSGPHPVKRKLFIG</sequence>
<dbReference type="EMBL" id="SRLO01006156">
    <property type="protein sequence ID" value="TNN29032.1"/>
    <property type="molecule type" value="Genomic_DNA"/>
</dbReference>
<proteinExistence type="predicted"/>
<protein>
    <submittedName>
        <fullName evidence="2">Uncharacterized protein</fullName>
    </submittedName>
</protein>
<keyword evidence="3" id="KW-1185">Reference proteome</keyword>
<comment type="caution">
    <text evidence="2">The sequence shown here is derived from an EMBL/GenBank/DDBJ whole genome shotgun (WGS) entry which is preliminary data.</text>
</comment>
<dbReference type="AlphaFoldDB" id="A0A4Z2EKY7"/>
<accession>A0A4Z2EKY7</accession>
<feature type="region of interest" description="Disordered" evidence="1">
    <location>
        <begin position="1"/>
        <end position="68"/>
    </location>
</feature>
<name>A0A4Z2EKY7_9TELE</name>
<reference evidence="2 3" key="1">
    <citation type="submission" date="2019-03" db="EMBL/GenBank/DDBJ databases">
        <title>First draft genome of Liparis tanakae, snailfish: a comprehensive survey of snailfish specific genes.</title>
        <authorList>
            <person name="Kim W."/>
            <person name="Song I."/>
            <person name="Jeong J.-H."/>
            <person name="Kim D."/>
            <person name="Kim S."/>
            <person name="Ryu S."/>
            <person name="Song J.Y."/>
            <person name="Lee S.K."/>
        </authorList>
    </citation>
    <scope>NUCLEOTIDE SEQUENCE [LARGE SCALE GENOMIC DNA]</scope>
    <source>
        <tissue evidence="2">Muscle</tissue>
    </source>
</reference>
<evidence type="ECO:0000256" key="1">
    <source>
        <dbReference type="SAM" id="MobiDB-lite"/>
    </source>
</evidence>
<organism evidence="2 3">
    <name type="scientific">Liparis tanakae</name>
    <name type="common">Tanaka's snailfish</name>
    <dbReference type="NCBI Taxonomy" id="230148"/>
    <lineage>
        <taxon>Eukaryota</taxon>
        <taxon>Metazoa</taxon>
        <taxon>Chordata</taxon>
        <taxon>Craniata</taxon>
        <taxon>Vertebrata</taxon>
        <taxon>Euteleostomi</taxon>
        <taxon>Actinopterygii</taxon>
        <taxon>Neopterygii</taxon>
        <taxon>Teleostei</taxon>
        <taxon>Neoteleostei</taxon>
        <taxon>Acanthomorphata</taxon>
        <taxon>Eupercaria</taxon>
        <taxon>Perciformes</taxon>
        <taxon>Cottioidei</taxon>
        <taxon>Cottales</taxon>
        <taxon>Liparidae</taxon>
        <taxon>Liparis</taxon>
    </lineage>
</organism>
<gene>
    <name evidence="2" type="ORF">EYF80_060822</name>
</gene>